<keyword evidence="1" id="KW-1185">Reference proteome</keyword>
<organism evidence="1 2">
    <name type="scientific">Nicotiana tabacum</name>
    <name type="common">Common tobacco</name>
    <dbReference type="NCBI Taxonomy" id="4097"/>
    <lineage>
        <taxon>Eukaryota</taxon>
        <taxon>Viridiplantae</taxon>
        <taxon>Streptophyta</taxon>
        <taxon>Embryophyta</taxon>
        <taxon>Tracheophyta</taxon>
        <taxon>Spermatophyta</taxon>
        <taxon>Magnoliopsida</taxon>
        <taxon>eudicotyledons</taxon>
        <taxon>Gunneridae</taxon>
        <taxon>Pentapetalae</taxon>
        <taxon>asterids</taxon>
        <taxon>lamiids</taxon>
        <taxon>Solanales</taxon>
        <taxon>Solanaceae</taxon>
        <taxon>Nicotianoideae</taxon>
        <taxon>Nicotianeae</taxon>
        <taxon>Nicotiana</taxon>
    </lineage>
</organism>
<evidence type="ECO:0000313" key="1">
    <source>
        <dbReference type="Proteomes" id="UP000790787"/>
    </source>
</evidence>
<dbReference type="Proteomes" id="UP000790787">
    <property type="component" value="Chromosome 19"/>
</dbReference>
<protein>
    <submittedName>
        <fullName evidence="2">Uncharacterized protein LOC142173456</fullName>
    </submittedName>
</protein>
<name>A0AC58TD68_TOBAC</name>
<proteinExistence type="predicted"/>
<reference evidence="2" key="2">
    <citation type="submission" date="2025-08" db="UniProtKB">
        <authorList>
            <consortium name="RefSeq"/>
        </authorList>
    </citation>
    <scope>IDENTIFICATION</scope>
    <source>
        <tissue evidence="2">Leaf</tissue>
    </source>
</reference>
<evidence type="ECO:0000313" key="2">
    <source>
        <dbReference type="RefSeq" id="XP_075095151.1"/>
    </source>
</evidence>
<sequence length="383" mass="44966">MPWKENKKTDALDTLTSTLTIPGQTQFTICQKWIILPDENEDEESKLERSVAISEDEKVDWRQNMIDYLCYGILPEYPRRKTKIRHRVAHFLYYKDTFYRRLFEGVLLRCLGEDKETQVMKEAHSRVCGSYQSGSKLHFHIKRMGYYWPTIVKDCLDYTRRCKAWQFHANFIHQPPEMLHLTIASWPFDALGLDILGPLLKFSKGKLYILATTDYFSNWVEVVALKEVKKENVANFIRVNIIYHFSIPRVEAVLPLERQIPSLRLAIKEDLTEEENTLLHLEELEALDEKRLKAQQSLECYQAHLSRTFNIKVFLMTFQVGDQVLAVRRPIITSRKSGAKFTSKWDGPYVVQEDYSSGAYKLVDIDDMRIGSINGKFLKRYYP</sequence>
<reference evidence="1" key="1">
    <citation type="journal article" date="2014" name="Nat. Commun.">
        <title>The tobacco genome sequence and its comparison with those of tomato and potato.</title>
        <authorList>
            <person name="Sierro N."/>
            <person name="Battey J.N."/>
            <person name="Ouadi S."/>
            <person name="Bakaher N."/>
            <person name="Bovet L."/>
            <person name="Willig A."/>
            <person name="Goepfert S."/>
            <person name="Peitsch M.C."/>
            <person name="Ivanov N.V."/>
        </authorList>
    </citation>
    <scope>NUCLEOTIDE SEQUENCE [LARGE SCALE GENOMIC DNA]</scope>
</reference>
<dbReference type="RefSeq" id="XP_075095151.1">
    <property type="nucleotide sequence ID" value="XM_075239050.1"/>
</dbReference>
<accession>A0AC58TD68</accession>
<gene>
    <name evidence="2" type="primary">LOC142173456</name>
</gene>